<dbReference type="Proteomes" id="UP001304970">
    <property type="component" value="Chromosome"/>
</dbReference>
<dbReference type="EMBL" id="CP131061">
    <property type="protein sequence ID" value="WNY27239.1"/>
    <property type="molecule type" value="Genomic_DNA"/>
</dbReference>
<proteinExistence type="predicted"/>
<gene>
    <name evidence="1" type="ORF">MsAm2_10310</name>
</gene>
<sequence>MCSNYATGLATNAEAAGIKGGVLLLCFKGGGTHMLNVFHLTDGRMMYVETTGAIGLFGKDDYFFDLDAGDNYLDMGTVQKIYAYW</sequence>
<protein>
    <submittedName>
        <fullName evidence="1">Uncharacterized protein</fullName>
    </submittedName>
</protein>
<reference evidence="1 2" key="1">
    <citation type="submission" date="2023-07" db="EMBL/GenBank/DDBJ databases">
        <title>Closed genome sequence of Methanosarcinaceae archaeon Am2.</title>
        <authorList>
            <person name="Poehlein A."/>
            <person name="Protasov E."/>
            <person name="Platt K."/>
            <person name="Reeh H."/>
            <person name="Daniel R."/>
            <person name="Brune A."/>
        </authorList>
    </citation>
    <scope>NUCLEOTIDE SEQUENCE [LARGE SCALE GENOMIC DNA]</scope>
    <source>
        <strain evidence="1 2">Am2</strain>
    </source>
</reference>
<dbReference type="AlphaFoldDB" id="A0AA96V634"/>
<accession>A0AA96V634</accession>
<evidence type="ECO:0000313" key="1">
    <source>
        <dbReference type="EMBL" id="WNY27239.1"/>
    </source>
</evidence>
<keyword evidence="2" id="KW-1185">Reference proteome</keyword>
<evidence type="ECO:0000313" key="2">
    <source>
        <dbReference type="Proteomes" id="UP001304970"/>
    </source>
</evidence>
<organism evidence="1 2">
    <name type="scientific">Methanolapillus ohkumae</name>
    <dbReference type="NCBI Taxonomy" id="3028298"/>
    <lineage>
        <taxon>Archaea</taxon>
        <taxon>Methanobacteriati</taxon>
        <taxon>Methanobacteriota</taxon>
        <taxon>Stenosarchaea group</taxon>
        <taxon>Methanomicrobia</taxon>
        <taxon>Methanosarcinales</taxon>
        <taxon>Methanosarcinaceae</taxon>
        <taxon>Methanolapillus</taxon>
    </lineage>
</organism>
<name>A0AA96V634_9EURY</name>